<dbReference type="Proteomes" id="UP000002654">
    <property type="component" value="Chromosome"/>
</dbReference>
<dbReference type="Gene3D" id="1.10.10.10">
    <property type="entry name" value="Winged helix-like DNA-binding domain superfamily/Winged helix DNA-binding domain"/>
    <property type="match status" value="1"/>
</dbReference>
<dbReference type="AlphaFoldDB" id="G4RKS3"/>
<name>G4RKS3_THETK</name>
<evidence type="ECO:0000313" key="2">
    <source>
        <dbReference type="EMBL" id="CCC82168.1"/>
    </source>
</evidence>
<evidence type="ECO:0000259" key="1">
    <source>
        <dbReference type="Pfam" id="PF03551"/>
    </source>
</evidence>
<dbReference type="KEGG" id="ttn:TTX_1542"/>
<evidence type="ECO:0000313" key="3">
    <source>
        <dbReference type="Proteomes" id="UP000002654"/>
    </source>
</evidence>
<reference evidence="2 3" key="1">
    <citation type="journal article" date="2011" name="PLoS ONE">
        <title>The complete genome sequence of Thermoproteus tenax: a physiologically versatile member of the Crenarchaeota.</title>
        <authorList>
            <person name="Siebers B."/>
            <person name="Zaparty M."/>
            <person name="Raddatz G."/>
            <person name="Tjaden B."/>
            <person name="Albers S.V."/>
            <person name="Bell S.D."/>
            <person name="Blombach F."/>
            <person name="Kletzin A."/>
            <person name="Kyrpides N."/>
            <person name="Lanz C."/>
            <person name="Plagens A."/>
            <person name="Rampp M."/>
            <person name="Rosinus A."/>
            <person name="von Jan M."/>
            <person name="Makarova K.S."/>
            <person name="Klenk H.P."/>
            <person name="Schuster S.C."/>
            <person name="Hensel R."/>
        </authorList>
    </citation>
    <scope>NUCLEOTIDE SEQUENCE [LARGE SCALE GENOMIC DNA]</scope>
    <source>
        <strain evidence="3">ATCC 35583 / DSM 2078 / JCM 9277 / NBRC 100435 / Kra 1</strain>
    </source>
</reference>
<organism evidence="2 3">
    <name type="scientific">Thermoproteus tenax (strain ATCC 35583 / DSM 2078 / JCM 9277 / NBRC 100435 / Kra 1)</name>
    <dbReference type="NCBI Taxonomy" id="768679"/>
    <lineage>
        <taxon>Archaea</taxon>
        <taxon>Thermoproteota</taxon>
        <taxon>Thermoprotei</taxon>
        <taxon>Thermoproteales</taxon>
        <taxon>Thermoproteaceae</taxon>
        <taxon>Thermoproteus</taxon>
    </lineage>
</organism>
<dbReference type="RefSeq" id="WP_014127422.1">
    <property type="nucleotide sequence ID" value="NC_016070.1"/>
</dbReference>
<feature type="domain" description="Transcription regulator PadR N-terminal" evidence="1">
    <location>
        <begin position="26"/>
        <end position="87"/>
    </location>
</feature>
<gene>
    <name evidence="2" type="ordered locus">TTX_1542</name>
</gene>
<dbReference type="eggNOG" id="arCOG00001">
    <property type="taxonomic scope" value="Archaea"/>
</dbReference>
<dbReference type="InterPro" id="IPR005149">
    <property type="entry name" value="Tscrpt_reg_PadR_N"/>
</dbReference>
<dbReference type="OrthoDB" id="56053at2157"/>
<accession>G4RKS3</accession>
<dbReference type="PaxDb" id="768679-TTX_1542"/>
<dbReference type="SUPFAM" id="SSF46785">
    <property type="entry name" value="Winged helix' DNA-binding domain"/>
    <property type="match status" value="1"/>
</dbReference>
<dbReference type="GeneID" id="11262420"/>
<dbReference type="Pfam" id="PF03551">
    <property type="entry name" value="PadR"/>
    <property type="match status" value="1"/>
</dbReference>
<dbReference type="PATRIC" id="fig|768679.9.peg.1561"/>
<keyword evidence="3" id="KW-1185">Reference proteome</keyword>
<dbReference type="InterPro" id="IPR036388">
    <property type="entry name" value="WH-like_DNA-bd_sf"/>
</dbReference>
<sequence>MPLRAYMRFKNCIGKGNLWLYTVAIILRDGPLHGYGIISKLRALGFDISNVYGYVLLKRMVADGVLEERELDGKKVYIVSEQGLKYFRIALSDIKNLLKFLEAKND</sequence>
<proteinExistence type="predicted"/>
<dbReference type="EMBL" id="FN869859">
    <property type="protein sequence ID" value="CCC82168.1"/>
    <property type="molecule type" value="Genomic_DNA"/>
</dbReference>
<dbReference type="InterPro" id="IPR036390">
    <property type="entry name" value="WH_DNA-bd_sf"/>
</dbReference>
<dbReference type="HOGENOM" id="CLU_063440_9_1_2"/>
<protein>
    <submittedName>
        <fullName evidence="2">Transcriptional regulator, PadR family</fullName>
    </submittedName>
</protein>